<keyword evidence="1" id="KW-0805">Transcription regulation</keyword>
<protein>
    <submittedName>
        <fullName evidence="5">DeoR faimly transcriptional regulator</fullName>
    </submittedName>
</protein>
<dbReference type="GO" id="GO:0003700">
    <property type="term" value="F:DNA-binding transcription factor activity"/>
    <property type="evidence" value="ECO:0007669"/>
    <property type="project" value="InterPro"/>
</dbReference>
<evidence type="ECO:0000259" key="4">
    <source>
        <dbReference type="PROSITE" id="PS51000"/>
    </source>
</evidence>
<dbReference type="SUPFAM" id="SSF100950">
    <property type="entry name" value="NagB/RpiA/CoA transferase-like"/>
    <property type="match status" value="1"/>
</dbReference>
<keyword evidence="3" id="KW-0804">Transcription</keyword>
<dbReference type="InterPro" id="IPR050313">
    <property type="entry name" value="Carb_Metab_HTH_regulators"/>
</dbReference>
<dbReference type="SUPFAM" id="SSF46785">
    <property type="entry name" value="Winged helix' DNA-binding domain"/>
    <property type="match status" value="1"/>
</dbReference>
<dbReference type="PROSITE" id="PS00894">
    <property type="entry name" value="HTH_DEOR_1"/>
    <property type="match status" value="1"/>
</dbReference>
<evidence type="ECO:0000313" key="5">
    <source>
        <dbReference type="EMBL" id="KJH81904.1"/>
    </source>
</evidence>
<gene>
    <name evidence="5" type="ORF">UF78_11010</name>
</gene>
<dbReference type="InterPro" id="IPR037171">
    <property type="entry name" value="NagB/RpiA_transferase-like"/>
</dbReference>
<dbReference type="InterPro" id="IPR036388">
    <property type="entry name" value="WH-like_DNA-bd_sf"/>
</dbReference>
<dbReference type="OrthoDB" id="9814815at2"/>
<dbReference type="InterPro" id="IPR014036">
    <property type="entry name" value="DeoR-like_C"/>
</dbReference>
<dbReference type="Pfam" id="PF00455">
    <property type="entry name" value="DeoRC"/>
    <property type="match status" value="1"/>
</dbReference>
<dbReference type="SMART" id="SM01134">
    <property type="entry name" value="DeoRC"/>
    <property type="match status" value="1"/>
</dbReference>
<name>A0A0D9AMJ0_STUST</name>
<keyword evidence="2" id="KW-0238">DNA-binding</keyword>
<dbReference type="InterPro" id="IPR036390">
    <property type="entry name" value="WH_DNA-bd_sf"/>
</dbReference>
<dbReference type="GO" id="GO:0003677">
    <property type="term" value="F:DNA binding"/>
    <property type="evidence" value="ECO:0007669"/>
    <property type="project" value="UniProtKB-KW"/>
</dbReference>
<organism evidence="5 6">
    <name type="scientific">Stutzerimonas stutzeri</name>
    <name type="common">Pseudomonas stutzeri</name>
    <dbReference type="NCBI Taxonomy" id="316"/>
    <lineage>
        <taxon>Bacteria</taxon>
        <taxon>Pseudomonadati</taxon>
        <taxon>Pseudomonadota</taxon>
        <taxon>Gammaproteobacteria</taxon>
        <taxon>Pseudomonadales</taxon>
        <taxon>Pseudomonadaceae</taxon>
        <taxon>Stutzerimonas</taxon>
    </lineage>
</organism>
<dbReference type="PROSITE" id="PS51000">
    <property type="entry name" value="HTH_DEOR_2"/>
    <property type="match status" value="1"/>
</dbReference>
<dbReference type="Gene3D" id="1.10.10.10">
    <property type="entry name" value="Winged helix-like DNA-binding domain superfamily/Winged helix DNA-binding domain"/>
    <property type="match status" value="1"/>
</dbReference>
<dbReference type="SMART" id="SM00420">
    <property type="entry name" value="HTH_DEOR"/>
    <property type="match status" value="1"/>
</dbReference>
<dbReference type="EMBL" id="JYHV01000018">
    <property type="protein sequence ID" value="KJH81904.1"/>
    <property type="molecule type" value="Genomic_DNA"/>
</dbReference>
<dbReference type="PANTHER" id="PTHR30363">
    <property type="entry name" value="HTH-TYPE TRANSCRIPTIONAL REGULATOR SRLR-RELATED"/>
    <property type="match status" value="1"/>
</dbReference>
<reference evidence="5 6" key="1">
    <citation type="submission" date="2015-02" db="EMBL/GenBank/DDBJ databases">
        <title>Draft genome sequence of Pseudomonas stutzeri NT0128 isolated from wheat (Triticum turgidum) rhizosphere.</title>
        <authorList>
            <person name="Tovi N."/>
            <person name="Frenk S."/>
            <person name="Hadar Y."/>
            <person name="Minz D."/>
        </authorList>
    </citation>
    <scope>NUCLEOTIDE SEQUENCE [LARGE SCALE GENOMIC DNA]</scope>
    <source>
        <strain evidence="5 6">NT0128</strain>
    </source>
</reference>
<evidence type="ECO:0000256" key="2">
    <source>
        <dbReference type="ARBA" id="ARBA00023125"/>
    </source>
</evidence>
<dbReference type="PATRIC" id="fig|316.101.peg.4418"/>
<dbReference type="Gene3D" id="3.40.50.1360">
    <property type="match status" value="1"/>
</dbReference>
<dbReference type="PRINTS" id="PR00037">
    <property type="entry name" value="HTHLACR"/>
</dbReference>
<dbReference type="PANTHER" id="PTHR30363:SF44">
    <property type="entry name" value="AGA OPERON TRANSCRIPTIONAL REPRESSOR-RELATED"/>
    <property type="match status" value="1"/>
</dbReference>
<evidence type="ECO:0000313" key="6">
    <source>
        <dbReference type="Proteomes" id="UP000032487"/>
    </source>
</evidence>
<dbReference type="RefSeq" id="WP_045162263.1">
    <property type="nucleotide sequence ID" value="NZ_JYHV01000018.1"/>
</dbReference>
<evidence type="ECO:0000256" key="3">
    <source>
        <dbReference type="ARBA" id="ARBA00023163"/>
    </source>
</evidence>
<dbReference type="InterPro" id="IPR018356">
    <property type="entry name" value="Tscrpt_reg_HTH_DeoR_CS"/>
</dbReference>
<comment type="caution">
    <text evidence="5">The sequence shown here is derived from an EMBL/GenBank/DDBJ whole genome shotgun (WGS) entry which is preliminary data.</text>
</comment>
<dbReference type="InterPro" id="IPR001034">
    <property type="entry name" value="DeoR_HTH"/>
</dbReference>
<sequence>MHAPEQDGKLPMLRRQKILLMLEREGKVMASDLSQHFKVSEDTIRRDLNELGRAGLLQRVHGGGLPRSSDSGKDYLTRAQQPSDIKRDLARQAVRHVQEGQVVIFDSGTTTLNIARALPIDIKITAVTNSPEVAIALGRYEGVRVLMIGGELTPDAMAVTGHQAVEMLQGIQADLCFLGICALHAEAGITVSSFAEVATKRAMIQRSGYVVAAVTADKLGAVEAFSVAPAKGIHQLITESDVPDGVLDGFRAQGMAVEPAELAY</sequence>
<proteinExistence type="predicted"/>
<evidence type="ECO:0000256" key="1">
    <source>
        <dbReference type="ARBA" id="ARBA00023015"/>
    </source>
</evidence>
<dbReference type="Proteomes" id="UP000032487">
    <property type="component" value="Unassembled WGS sequence"/>
</dbReference>
<dbReference type="AlphaFoldDB" id="A0A0D9AMJ0"/>
<dbReference type="Pfam" id="PF08220">
    <property type="entry name" value="HTH_DeoR"/>
    <property type="match status" value="1"/>
</dbReference>
<feature type="domain" description="HTH deoR-type" evidence="4">
    <location>
        <begin position="11"/>
        <end position="66"/>
    </location>
</feature>
<accession>A0A0D9AMJ0</accession>